<organism evidence="1 2">
    <name type="scientific">Heliocybe sulcata</name>
    <dbReference type="NCBI Taxonomy" id="5364"/>
    <lineage>
        <taxon>Eukaryota</taxon>
        <taxon>Fungi</taxon>
        <taxon>Dikarya</taxon>
        <taxon>Basidiomycota</taxon>
        <taxon>Agaricomycotina</taxon>
        <taxon>Agaricomycetes</taxon>
        <taxon>Gloeophyllales</taxon>
        <taxon>Gloeophyllaceae</taxon>
        <taxon>Heliocybe</taxon>
    </lineage>
</organism>
<dbReference type="Proteomes" id="UP000305948">
    <property type="component" value="Unassembled WGS sequence"/>
</dbReference>
<dbReference type="EMBL" id="ML213508">
    <property type="protein sequence ID" value="TFK53119.1"/>
    <property type="molecule type" value="Genomic_DNA"/>
</dbReference>
<evidence type="ECO:0000313" key="2">
    <source>
        <dbReference type="Proteomes" id="UP000305948"/>
    </source>
</evidence>
<keyword evidence="2" id="KW-1185">Reference proteome</keyword>
<dbReference type="AlphaFoldDB" id="A0A5C3N5P1"/>
<proteinExistence type="predicted"/>
<sequence>MFEIIIMSHPPPSVVRLIILTQNSRLPFNPCLSRMPFHRPPDKEFIIQVKALHKDFQDGNFSKFRKGFVTFLHRPNISADILGIDEYAIGYCCTSVMIQALARPRECFEDLQTRALCADLLRDITTKTKRITLSPPKDLMLYDEDGQSAFRNREYLFGCSDVWEGSSRVRTLAEELLMGFGNPSTRWFSAWDTKVRIRQRLYREGMKPNPSHNHTHSESASCDDSCTWTLCPQGTPCDTNPGP</sequence>
<evidence type="ECO:0000313" key="1">
    <source>
        <dbReference type="EMBL" id="TFK53119.1"/>
    </source>
</evidence>
<name>A0A5C3N5P1_9AGAM</name>
<protein>
    <submittedName>
        <fullName evidence="1">Uncharacterized protein</fullName>
    </submittedName>
</protein>
<gene>
    <name evidence="1" type="ORF">OE88DRAFT_1344804</name>
</gene>
<reference evidence="1 2" key="1">
    <citation type="journal article" date="2019" name="Nat. Ecol. Evol.">
        <title>Megaphylogeny resolves global patterns of mushroom evolution.</title>
        <authorList>
            <person name="Varga T."/>
            <person name="Krizsan K."/>
            <person name="Foldi C."/>
            <person name="Dima B."/>
            <person name="Sanchez-Garcia M."/>
            <person name="Sanchez-Ramirez S."/>
            <person name="Szollosi G.J."/>
            <person name="Szarkandi J.G."/>
            <person name="Papp V."/>
            <person name="Albert L."/>
            <person name="Andreopoulos W."/>
            <person name="Angelini C."/>
            <person name="Antonin V."/>
            <person name="Barry K.W."/>
            <person name="Bougher N.L."/>
            <person name="Buchanan P."/>
            <person name="Buyck B."/>
            <person name="Bense V."/>
            <person name="Catcheside P."/>
            <person name="Chovatia M."/>
            <person name="Cooper J."/>
            <person name="Damon W."/>
            <person name="Desjardin D."/>
            <person name="Finy P."/>
            <person name="Geml J."/>
            <person name="Haridas S."/>
            <person name="Hughes K."/>
            <person name="Justo A."/>
            <person name="Karasinski D."/>
            <person name="Kautmanova I."/>
            <person name="Kiss B."/>
            <person name="Kocsube S."/>
            <person name="Kotiranta H."/>
            <person name="LaButti K.M."/>
            <person name="Lechner B.E."/>
            <person name="Liimatainen K."/>
            <person name="Lipzen A."/>
            <person name="Lukacs Z."/>
            <person name="Mihaltcheva S."/>
            <person name="Morgado L.N."/>
            <person name="Niskanen T."/>
            <person name="Noordeloos M.E."/>
            <person name="Ohm R.A."/>
            <person name="Ortiz-Santana B."/>
            <person name="Ovrebo C."/>
            <person name="Racz N."/>
            <person name="Riley R."/>
            <person name="Savchenko A."/>
            <person name="Shiryaev A."/>
            <person name="Soop K."/>
            <person name="Spirin V."/>
            <person name="Szebenyi C."/>
            <person name="Tomsovsky M."/>
            <person name="Tulloss R.E."/>
            <person name="Uehling J."/>
            <person name="Grigoriev I.V."/>
            <person name="Vagvolgyi C."/>
            <person name="Papp T."/>
            <person name="Martin F.M."/>
            <person name="Miettinen O."/>
            <person name="Hibbett D.S."/>
            <person name="Nagy L.G."/>
        </authorList>
    </citation>
    <scope>NUCLEOTIDE SEQUENCE [LARGE SCALE GENOMIC DNA]</scope>
    <source>
        <strain evidence="1 2">OMC1185</strain>
    </source>
</reference>
<accession>A0A5C3N5P1</accession>